<dbReference type="PROSITE" id="PS01156">
    <property type="entry name" value="TONB_DEPENDENT_REC_2"/>
    <property type="match status" value="1"/>
</dbReference>
<dbReference type="GO" id="GO:0015344">
    <property type="term" value="F:siderophore uptake transmembrane transporter activity"/>
    <property type="evidence" value="ECO:0007669"/>
    <property type="project" value="TreeGrafter"/>
</dbReference>
<keyword evidence="9 13" id="KW-0798">TonB box</keyword>
<dbReference type="STRING" id="714943.Mucpa_4010"/>
<dbReference type="Pfam" id="PF13715">
    <property type="entry name" value="CarbopepD_reg_2"/>
    <property type="match status" value="1"/>
</dbReference>
<dbReference type="InterPro" id="IPR039426">
    <property type="entry name" value="TonB-dep_rcpt-like"/>
</dbReference>
<evidence type="ECO:0000256" key="5">
    <source>
        <dbReference type="ARBA" id="ARBA00022692"/>
    </source>
</evidence>
<keyword evidence="10 12" id="KW-0472">Membrane</keyword>
<evidence type="ECO:0000256" key="4">
    <source>
        <dbReference type="ARBA" id="ARBA00022496"/>
    </source>
</evidence>
<dbReference type="Gene3D" id="2.40.170.20">
    <property type="entry name" value="TonB-dependent receptor, beta-barrel domain"/>
    <property type="match status" value="1"/>
</dbReference>
<protein>
    <submittedName>
        <fullName evidence="16">TonB-dependent receptor</fullName>
    </submittedName>
</protein>
<dbReference type="Gene3D" id="2.170.130.10">
    <property type="entry name" value="TonB-dependent receptor, plug domain"/>
    <property type="match status" value="1"/>
</dbReference>
<keyword evidence="2 12" id="KW-0813">Transport</keyword>
<evidence type="ECO:0000256" key="1">
    <source>
        <dbReference type="ARBA" id="ARBA00004571"/>
    </source>
</evidence>
<keyword evidence="5 12" id="KW-0812">Transmembrane</keyword>
<dbReference type="eggNOG" id="COG4772">
    <property type="taxonomic scope" value="Bacteria"/>
</dbReference>
<proteinExistence type="inferred from homology"/>
<dbReference type="GO" id="GO:0009279">
    <property type="term" value="C:cell outer membrane"/>
    <property type="evidence" value="ECO:0007669"/>
    <property type="project" value="UniProtKB-SubCell"/>
</dbReference>
<keyword evidence="4" id="KW-0410">Iron transport</keyword>
<evidence type="ECO:0000256" key="13">
    <source>
        <dbReference type="RuleBase" id="RU003357"/>
    </source>
</evidence>
<dbReference type="SUPFAM" id="SSF56935">
    <property type="entry name" value="Porins"/>
    <property type="match status" value="1"/>
</dbReference>
<dbReference type="HOGENOM" id="CLU_378515_0_0_10"/>
<feature type="domain" description="TonB-dependent receptor plug" evidence="15">
    <location>
        <begin position="111"/>
        <end position="218"/>
    </location>
</feature>
<dbReference type="Gene3D" id="2.60.40.1120">
    <property type="entry name" value="Carboxypeptidase-like, regulatory domain"/>
    <property type="match status" value="1"/>
</dbReference>
<accession>H1Y4Q7</accession>
<dbReference type="Proteomes" id="UP000002774">
    <property type="component" value="Chromosome"/>
</dbReference>
<dbReference type="SUPFAM" id="SSF49464">
    <property type="entry name" value="Carboxypeptidase regulatory domain-like"/>
    <property type="match status" value="1"/>
</dbReference>
<dbReference type="PANTHER" id="PTHR32552:SF68">
    <property type="entry name" value="FERRICHROME OUTER MEMBRANE TRANSPORTER_PHAGE RECEPTOR"/>
    <property type="match status" value="1"/>
</dbReference>
<keyword evidence="8" id="KW-0406">Ion transport</keyword>
<dbReference type="InterPro" id="IPR000531">
    <property type="entry name" value="Beta-barrel_TonB"/>
</dbReference>
<keyword evidence="16" id="KW-0675">Receptor</keyword>
<dbReference type="EMBL" id="CM001403">
    <property type="protein sequence ID" value="EHQ28101.1"/>
    <property type="molecule type" value="Genomic_DNA"/>
</dbReference>
<evidence type="ECO:0000313" key="16">
    <source>
        <dbReference type="EMBL" id="EHQ28101.1"/>
    </source>
</evidence>
<evidence type="ECO:0000256" key="2">
    <source>
        <dbReference type="ARBA" id="ARBA00022448"/>
    </source>
</evidence>
<evidence type="ECO:0000256" key="10">
    <source>
        <dbReference type="ARBA" id="ARBA00023136"/>
    </source>
</evidence>
<evidence type="ECO:0000259" key="15">
    <source>
        <dbReference type="Pfam" id="PF07715"/>
    </source>
</evidence>
<reference evidence="16" key="1">
    <citation type="submission" date="2011-09" db="EMBL/GenBank/DDBJ databases">
        <title>The permanent draft genome of Mucilaginibacter paludis DSM 18603.</title>
        <authorList>
            <consortium name="US DOE Joint Genome Institute (JGI-PGF)"/>
            <person name="Lucas S."/>
            <person name="Han J."/>
            <person name="Lapidus A."/>
            <person name="Bruce D."/>
            <person name="Goodwin L."/>
            <person name="Pitluck S."/>
            <person name="Peters L."/>
            <person name="Kyrpides N."/>
            <person name="Mavromatis K."/>
            <person name="Ivanova N."/>
            <person name="Mikhailova N."/>
            <person name="Held B."/>
            <person name="Detter J.C."/>
            <person name="Tapia R."/>
            <person name="Han C."/>
            <person name="Land M."/>
            <person name="Hauser L."/>
            <person name="Markowitz V."/>
            <person name="Cheng J.-F."/>
            <person name="Hugenholtz P."/>
            <person name="Woyke T."/>
            <person name="Wu D."/>
            <person name="Tindall B."/>
            <person name="Brambilla E."/>
            <person name="Klenk H.-P."/>
            <person name="Eisen J.A."/>
        </authorList>
    </citation>
    <scope>NUCLEOTIDE SEQUENCE [LARGE SCALE GENOMIC DNA]</scope>
    <source>
        <strain evidence="16">DSM 18603</strain>
    </source>
</reference>
<organism evidence="16 17">
    <name type="scientific">Mucilaginibacter paludis DSM 18603</name>
    <dbReference type="NCBI Taxonomy" id="714943"/>
    <lineage>
        <taxon>Bacteria</taxon>
        <taxon>Pseudomonadati</taxon>
        <taxon>Bacteroidota</taxon>
        <taxon>Sphingobacteriia</taxon>
        <taxon>Sphingobacteriales</taxon>
        <taxon>Sphingobacteriaceae</taxon>
        <taxon>Mucilaginibacter</taxon>
    </lineage>
</organism>
<keyword evidence="6" id="KW-0732">Signal</keyword>
<evidence type="ECO:0000256" key="8">
    <source>
        <dbReference type="ARBA" id="ARBA00023065"/>
    </source>
</evidence>
<keyword evidence="7" id="KW-0408">Iron</keyword>
<dbReference type="AlphaFoldDB" id="H1Y4Q7"/>
<dbReference type="InterPro" id="IPR008969">
    <property type="entry name" value="CarboxyPept-like_regulatory"/>
</dbReference>
<sequence length="810" mass="90068">MAISGLMLPFVAAAQFSVSGKITDQRTGETLPGATVSIENTYLNTLADSKGNYRIKNIKAGSYTIKVTYIGYQLAQASISVSGNQDRDFQLTKSNMITDEVTVSATRASNNAPTTFTNLSKKDLQKNNFGQDLPFLLNQTPSAVVTSDAGTGIGYTGIRIRGSDGTRTNITLNGIPLNDAEDQGAYFVDLPDLASSVDNIQIQRGVGTSTNGAGAFGASINIQTTTRRDSAYAEINNSAGSYGTLKNTLSLGTGLIDGKFTFDGRLSRIKSDGYIDRASSDLKSYFFSGAYYGKNTLIRANVFSGYEKTYQAWDGVPQDILNAGNRTYNELGLMPDGSYYYNQTDNYTQNYAQLLVDQKITDNLSFSGALHYTKGFGYYEEYKMDQSVADYDLTPVTVGGTTINTTDLVRRLWLDNDFYGLTYSLNYHPKKEFNLILGGAYNEYKGRHYDNIEWTQQTTTATPNYEYSRNDAKKTDFNIFGKVNYTVDDFTLFADLQYRHLGYSFLGFDRNLNNVQQQVSLDFFNPKVGITYQLNTASNVYASIAVANHEPNRQDYINSTPDSRPKPENLKDLEVGYRIRESDFTAGINGFYMLYKNQLVLTGQLNDVGEATRQNVDDSYRAGLEFDGKLRITKWFNWAATAALSTNKVKNFTQYLVNHYDPNDYDKTNIVSIQYNGKTDIAFSPSFVGSSELSFIPVKGGEIAFISKYVGKQYLDNTSNGAFIGYAAGDANPNRSLNSYFINSMRLSYNFKVKSVKNIGVALLVNNIFSKKYEANGATYPEIDAGTVYNYNYYYPQAPRNFLASLSLAF</sequence>
<evidence type="ECO:0000256" key="9">
    <source>
        <dbReference type="ARBA" id="ARBA00023077"/>
    </source>
</evidence>
<keyword evidence="3 12" id="KW-1134">Transmembrane beta strand</keyword>
<evidence type="ECO:0000256" key="12">
    <source>
        <dbReference type="PROSITE-ProRule" id="PRU01360"/>
    </source>
</evidence>
<feature type="domain" description="TonB-dependent receptor-like beta-barrel" evidence="14">
    <location>
        <begin position="296"/>
        <end position="768"/>
    </location>
</feature>
<evidence type="ECO:0000256" key="11">
    <source>
        <dbReference type="ARBA" id="ARBA00023237"/>
    </source>
</evidence>
<keyword evidence="11 12" id="KW-0998">Cell outer membrane</keyword>
<dbReference type="PROSITE" id="PS52016">
    <property type="entry name" value="TONB_DEPENDENT_REC_3"/>
    <property type="match status" value="1"/>
</dbReference>
<evidence type="ECO:0000256" key="3">
    <source>
        <dbReference type="ARBA" id="ARBA00022452"/>
    </source>
</evidence>
<evidence type="ECO:0000313" key="17">
    <source>
        <dbReference type="Proteomes" id="UP000002774"/>
    </source>
</evidence>
<gene>
    <name evidence="16" type="ORF">Mucpa_4010</name>
</gene>
<evidence type="ECO:0000256" key="6">
    <source>
        <dbReference type="ARBA" id="ARBA00022729"/>
    </source>
</evidence>
<evidence type="ECO:0000256" key="7">
    <source>
        <dbReference type="ARBA" id="ARBA00023004"/>
    </source>
</evidence>
<dbReference type="PANTHER" id="PTHR32552">
    <property type="entry name" value="FERRICHROME IRON RECEPTOR-RELATED"/>
    <property type="match status" value="1"/>
</dbReference>
<comment type="subcellular location">
    <subcellularLocation>
        <location evidence="1 12">Cell outer membrane</location>
        <topology evidence="1 12">Multi-pass membrane protein</topology>
    </subcellularLocation>
</comment>
<dbReference type="Pfam" id="PF07715">
    <property type="entry name" value="Plug"/>
    <property type="match status" value="1"/>
</dbReference>
<keyword evidence="17" id="KW-1185">Reference proteome</keyword>
<dbReference type="InterPro" id="IPR037066">
    <property type="entry name" value="Plug_dom_sf"/>
</dbReference>
<comment type="similarity">
    <text evidence="12 13">Belongs to the TonB-dependent receptor family.</text>
</comment>
<name>H1Y4Q7_9SPHI</name>
<dbReference type="Pfam" id="PF00593">
    <property type="entry name" value="TonB_dep_Rec_b-barrel"/>
    <property type="match status" value="1"/>
</dbReference>
<dbReference type="InterPro" id="IPR010917">
    <property type="entry name" value="TonB_rcpt_CS"/>
</dbReference>
<dbReference type="InterPro" id="IPR012910">
    <property type="entry name" value="Plug_dom"/>
</dbReference>
<dbReference type="InterPro" id="IPR036942">
    <property type="entry name" value="Beta-barrel_TonB_sf"/>
</dbReference>
<evidence type="ECO:0000259" key="14">
    <source>
        <dbReference type="Pfam" id="PF00593"/>
    </source>
</evidence>